<sequence length="148" mass="17162">MLPHTRTSSRRGYPDGPVVMAPFQGSKLKDFPRQLEIKRSCHWVHQHRPRPSRPSLGVIVKWWIAAPSRPEKLDDGEPRKLRQSLTCFTLEYDTFKRIPVLFTRRRYSSGSRTCRTSGGRPETDYQINVLEMTAAFCYLNLPRMPSAT</sequence>
<evidence type="ECO:0000313" key="1">
    <source>
        <dbReference type="EMBL" id="GBP19784.1"/>
    </source>
</evidence>
<gene>
    <name evidence="1" type="ORF">EVAR_8945_1</name>
</gene>
<dbReference type="EMBL" id="BGZK01000111">
    <property type="protein sequence ID" value="GBP19784.1"/>
    <property type="molecule type" value="Genomic_DNA"/>
</dbReference>
<reference evidence="1 2" key="1">
    <citation type="journal article" date="2019" name="Commun. Biol.">
        <title>The bagworm genome reveals a unique fibroin gene that provides high tensile strength.</title>
        <authorList>
            <person name="Kono N."/>
            <person name="Nakamura H."/>
            <person name="Ohtoshi R."/>
            <person name="Tomita M."/>
            <person name="Numata K."/>
            <person name="Arakawa K."/>
        </authorList>
    </citation>
    <scope>NUCLEOTIDE SEQUENCE [LARGE SCALE GENOMIC DNA]</scope>
</reference>
<proteinExistence type="predicted"/>
<dbReference type="AlphaFoldDB" id="A0A4C1U151"/>
<protein>
    <submittedName>
        <fullName evidence="1">Uncharacterized protein</fullName>
    </submittedName>
</protein>
<comment type="caution">
    <text evidence="1">The sequence shown here is derived from an EMBL/GenBank/DDBJ whole genome shotgun (WGS) entry which is preliminary data.</text>
</comment>
<dbReference type="Proteomes" id="UP000299102">
    <property type="component" value="Unassembled WGS sequence"/>
</dbReference>
<organism evidence="1 2">
    <name type="scientific">Eumeta variegata</name>
    <name type="common">Bagworm moth</name>
    <name type="synonym">Eumeta japonica</name>
    <dbReference type="NCBI Taxonomy" id="151549"/>
    <lineage>
        <taxon>Eukaryota</taxon>
        <taxon>Metazoa</taxon>
        <taxon>Ecdysozoa</taxon>
        <taxon>Arthropoda</taxon>
        <taxon>Hexapoda</taxon>
        <taxon>Insecta</taxon>
        <taxon>Pterygota</taxon>
        <taxon>Neoptera</taxon>
        <taxon>Endopterygota</taxon>
        <taxon>Lepidoptera</taxon>
        <taxon>Glossata</taxon>
        <taxon>Ditrysia</taxon>
        <taxon>Tineoidea</taxon>
        <taxon>Psychidae</taxon>
        <taxon>Oiketicinae</taxon>
        <taxon>Eumeta</taxon>
    </lineage>
</organism>
<evidence type="ECO:0000313" key="2">
    <source>
        <dbReference type="Proteomes" id="UP000299102"/>
    </source>
</evidence>
<name>A0A4C1U151_EUMVA</name>
<keyword evidence="2" id="KW-1185">Reference proteome</keyword>
<accession>A0A4C1U151</accession>